<dbReference type="PANTHER" id="PTHR43157">
    <property type="entry name" value="PHOSPHATIDYLINOSITOL-GLYCAN BIOSYNTHESIS CLASS F PROTEIN-RELATED"/>
    <property type="match status" value="1"/>
</dbReference>
<dbReference type="AlphaFoldDB" id="A0A1I7WAP2"/>
<name>A0A1I7WAP2_HETBA</name>
<organism evidence="2 3">
    <name type="scientific">Heterorhabditis bacteriophora</name>
    <name type="common">Entomopathogenic nematode worm</name>
    <dbReference type="NCBI Taxonomy" id="37862"/>
    <lineage>
        <taxon>Eukaryota</taxon>
        <taxon>Metazoa</taxon>
        <taxon>Ecdysozoa</taxon>
        <taxon>Nematoda</taxon>
        <taxon>Chromadorea</taxon>
        <taxon>Rhabditida</taxon>
        <taxon>Rhabditina</taxon>
        <taxon>Rhabditomorpha</taxon>
        <taxon>Strongyloidea</taxon>
        <taxon>Heterorhabditidae</taxon>
        <taxon>Heterorhabditis</taxon>
    </lineage>
</organism>
<protein>
    <submittedName>
        <fullName evidence="3">Short-chain dehydrogenase/reductase SDR</fullName>
    </submittedName>
</protein>
<dbReference type="PANTHER" id="PTHR43157:SF31">
    <property type="entry name" value="PHOSPHATIDYLINOSITOL-GLYCAN BIOSYNTHESIS CLASS F PROTEIN"/>
    <property type="match status" value="1"/>
</dbReference>
<proteinExistence type="predicted"/>
<sequence length="106" mass="11870">MGCDATRLIIQLCDMSSFESIRECAKAILKVLTGYVIVEEDHIDVLVNNAGVMFYPKYEKTVDGHEVTWQCNYLGKLSVGPCFAFPCPSNSSNFLIAVYTTTIWSF</sequence>
<keyword evidence="1" id="KW-0560">Oxidoreductase</keyword>
<dbReference type="Gene3D" id="3.40.50.720">
    <property type="entry name" value="NAD(P)-binding Rossmann-like Domain"/>
    <property type="match status" value="1"/>
</dbReference>
<dbReference type="Proteomes" id="UP000095283">
    <property type="component" value="Unplaced"/>
</dbReference>
<reference evidence="3" key="1">
    <citation type="submission" date="2016-11" db="UniProtKB">
        <authorList>
            <consortium name="WormBaseParasite"/>
        </authorList>
    </citation>
    <scope>IDENTIFICATION</scope>
</reference>
<evidence type="ECO:0000313" key="2">
    <source>
        <dbReference type="Proteomes" id="UP000095283"/>
    </source>
</evidence>
<keyword evidence="2" id="KW-1185">Reference proteome</keyword>
<accession>A0A1I7WAP2</accession>
<dbReference type="WBParaSite" id="Hba_01765">
    <property type="protein sequence ID" value="Hba_01765"/>
    <property type="gene ID" value="Hba_01765"/>
</dbReference>
<dbReference type="GO" id="GO:0016491">
    <property type="term" value="F:oxidoreductase activity"/>
    <property type="evidence" value="ECO:0007669"/>
    <property type="project" value="UniProtKB-KW"/>
</dbReference>
<evidence type="ECO:0000313" key="3">
    <source>
        <dbReference type="WBParaSite" id="Hba_01765"/>
    </source>
</evidence>
<evidence type="ECO:0000256" key="1">
    <source>
        <dbReference type="ARBA" id="ARBA00023002"/>
    </source>
</evidence>
<dbReference type="SUPFAM" id="SSF51735">
    <property type="entry name" value="NAD(P)-binding Rossmann-fold domains"/>
    <property type="match status" value="1"/>
</dbReference>
<dbReference type="InterPro" id="IPR036291">
    <property type="entry name" value="NAD(P)-bd_dom_sf"/>
</dbReference>